<gene>
    <name evidence="1" type="ORF">BOKJ2_LOCUS7552</name>
</gene>
<dbReference type="EMBL" id="CAJFCW020000004">
    <property type="protein sequence ID" value="CAG9110097.1"/>
    <property type="molecule type" value="Genomic_DNA"/>
</dbReference>
<dbReference type="Gene3D" id="1.20.58.1520">
    <property type="match status" value="1"/>
</dbReference>
<accession>A0A811KTK1</accession>
<sequence>MDTENPHFPVLRILDNLNQLMYLDVGIQIYDITTRTYVYVLSTLNVYDDYRAKGIDGIHFHKDSKLKNQKKLEFEERLELLTALQNKANKMNQVVKNISLDELEKELLSLDFTSKHSVPLSQSFAQRFDLLEKFDNEYQKWLEAIVFEYIEMYGKLKELALKCHALDILDCHESEFDPDRHAEDEINRMRVDLDRLQTQYETGKEVYDKFFGWYNAFEEMGELELDMQTEAYRKNRGGCLNRALQKQKVLKATQQKFLEQLKDINELLPSVTINGLAVYDFAVNMIEEKEMLKENAKVKKRTREE</sequence>
<dbReference type="OrthoDB" id="642895at2759"/>
<name>A0A811KTK1_9BILA</name>
<dbReference type="Proteomes" id="UP000783686">
    <property type="component" value="Unassembled WGS sequence"/>
</dbReference>
<protein>
    <submittedName>
        <fullName evidence="1">Uncharacterized protein</fullName>
    </submittedName>
</protein>
<proteinExistence type="predicted"/>
<keyword evidence="2" id="KW-1185">Reference proteome</keyword>
<evidence type="ECO:0000313" key="1">
    <source>
        <dbReference type="EMBL" id="CAD5218342.1"/>
    </source>
</evidence>
<comment type="caution">
    <text evidence="1">The sequence shown here is derived from an EMBL/GenBank/DDBJ whole genome shotgun (WGS) entry which is preliminary data.</text>
</comment>
<reference evidence="1" key="1">
    <citation type="submission" date="2020-09" db="EMBL/GenBank/DDBJ databases">
        <authorList>
            <person name="Kikuchi T."/>
        </authorList>
    </citation>
    <scope>NUCLEOTIDE SEQUENCE</scope>
    <source>
        <strain evidence="1">SH1</strain>
    </source>
</reference>
<evidence type="ECO:0000313" key="2">
    <source>
        <dbReference type="Proteomes" id="UP000614601"/>
    </source>
</evidence>
<dbReference type="EMBL" id="CAJFDH010000004">
    <property type="protein sequence ID" value="CAD5218342.1"/>
    <property type="molecule type" value="Genomic_DNA"/>
</dbReference>
<dbReference type="AlphaFoldDB" id="A0A811KTK1"/>
<organism evidence="1 2">
    <name type="scientific">Bursaphelenchus okinawaensis</name>
    <dbReference type="NCBI Taxonomy" id="465554"/>
    <lineage>
        <taxon>Eukaryota</taxon>
        <taxon>Metazoa</taxon>
        <taxon>Ecdysozoa</taxon>
        <taxon>Nematoda</taxon>
        <taxon>Chromadorea</taxon>
        <taxon>Rhabditida</taxon>
        <taxon>Tylenchina</taxon>
        <taxon>Tylenchomorpha</taxon>
        <taxon>Aphelenchoidea</taxon>
        <taxon>Aphelenchoididae</taxon>
        <taxon>Bursaphelenchus</taxon>
    </lineage>
</organism>
<dbReference type="Proteomes" id="UP000614601">
    <property type="component" value="Unassembled WGS sequence"/>
</dbReference>